<accession>A0A835MXE8</accession>
<evidence type="ECO:0000256" key="7">
    <source>
        <dbReference type="SAM" id="Phobius"/>
    </source>
</evidence>
<keyword evidence="3 7" id="KW-0812">Transmembrane</keyword>
<evidence type="ECO:0000313" key="9">
    <source>
        <dbReference type="EMBL" id="KAF9676986.1"/>
    </source>
</evidence>
<comment type="caution">
    <text evidence="9">The sequence shown here is derived from an EMBL/GenBank/DDBJ whole genome shotgun (WGS) entry which is preliminary data.</text>
</comment>
<evidence type="ECO:0000256" key="1">
    <source>
        <dbReference type="ARBA" id="ARBA00004141"/>
    </source>
</evidence>
<dbReference type="OrthoDB" id="28208at2759"/>
<protein>
    <recommendedName>
        <fullName evidence="8">Amino acid transporter transmembrane domain-containing protein</fullName>
    </recommendedName>
</protein>
<feature type="transmembrane region" description="Helical" evidence="7">
    <location>
        <begin position="22"/>
        <end position="43"/>
    </location>
</feature>
<dbReference type="InterPro" id="IPR013057">
    <property type="entry name" value="AA_transpt_TM"/>
</dbReference>
<organism evidence="9 10">
    <name type="scientific">Salix dunnii</name>
    <dbReference type="NCBI Taxonomy" id="1413687"/>
    <lineage>
        <taxon>Eukaryota</taxon>
        <taxon>Viridiplantae</taxon>
        <taxon>Streptophyta</taxon>
        <taxon>Embryophyta</taxon>
        <taxon>Tracheophyta</taxon>
        <taxon>Spermatophyta</taxon>
        <taxon>Magnoliopsida</taxon>
        <taxon>eudicotyledons</taxon>
        <taxon>Gunneridae</taxon>
        <taxon>Pentapetalae</taxon>
        <taxon>rosids</taxon>
        <taxon>fabids</taxon>
        <taxon>Malpighiales</taxon>
        <taxon>Salicaceae</taxon>
        <taxon>Saliceae</taxon>
        <taxon>Salix</taxon>
    </lineage>
</organism>
<feature type="transmembrane region" description="Helical" evidence="7">
    <location>
        <begin position="212"/>
        <end position="233"/>
    </location>
</feature>
<dbReference type="AlphaFoldDB" id="A0A835MXE8"/>
<evidence type="ECO:0000256" key="6">
    <source>
        <dbReference type="ARBA" id="ARBA00023136"/>
    </source>
</evidence>
<dbReference type="PANTHER" id="PTHR22950:SF323">
    <property type="entry name" value="AMINO ACID TRANSPORTER AVT6C"/>
    <property type="match status" value="1"/>
</dbReference>
<evidence type="ECO:0000259" key="8">
    <source>
        <dbReference type="Pfam" id="PF01490"/>
    </source>
</evidence>
<comment type="subcellular location">
    <subcellularLocation>
        <location evidence="1">Membrane</location>
        <topology evidence="1">Multi-pass membrane protein</topology>
    </subcellularLocation>
</comment>
<keyword evidence="6 7" id="KW-0472">Membrane</keyword>
<reference evidence="9 10" key="1">
    <citation type="submission" date="2020-10" db="EMBL/GenBank/DDBJ databases">
        <title>Plant Genome Project.</title>
        <authorList>
            <person name="Zhang R.-G."/>
        </authorList>
    </citation>
    <scope>NUCLEOTIDE SEQUENCE [LARGE SCALE GENOMIC DNA]</scope>
    <source>
        <strain evidence="9">FAFU-HL-1</strain>
        <tissue evidence="9">Leaf</tissue>
    </source>
</reference>
<feature type="transmembrane region" description="Helical" evidence="7">
    <location>
        <begin position="49"/>
        <end position="66"/>
    </location>
</feature>
<feature type="transmembrane region" description="Helical" evidence="7">
    <location>
        <begin position="440"/>
        <end position="465"/>
    </location>
</feature>
<keyword evidence="2" id="KW-0813">Transport</keyword>
<dbReference type="EMBL" id="JADGMS010000008">
    <property type="protein sequence ID" value="KAF9676986.1"/>
    <property type="molecule type" value="Genomic_DNA"/>
</dbReference>
<dbReference type="Pfam" id="PF01490">
    <property type="entry name" value="Aa_trans"/>
    <property type="match status" value="2"/>
</dbReference>
<feature type="domain" description="Amino acid transporter transmembrane" evidence="8">
    <location>
        <begin position="21"/>
        <end position="165"/>
    </location>
</feature>
<proteinExistence type="predicted"/>
<gene>
    <name evidence="9" type="ORF">SADUNF_Sadunf08G0060400</name>
</gene>
<feature type="transmembrane region" description="Helical" evidence="7">
    <location>
        <begin position="151"/>
        <end position="168"/>
    </location>
</feature>
<dbReference type="GO" id="GO:0031090">
    <property type="term" value="C:organelle membrane"/>
    <property type="evidence" value="ECO:0007669"/>
    <property type="project" value="UniProtKB-ARBA"/>
</dbReference>
<sequence length="468" mass="51536">MLPATGIHAPLLQEKKQGEKRASVYGAVFNVSTSIIGAGIMSIPATLKVLGVIPAFLLITIVAWLVDISVEFLLRYTHSGDTTTYAGVMREAFGRVGSVSVQVCVMITNLGCLIIYLIIIGDVLSGNVHDGSVHLGVLQEWFGIHWWNSRAFALLLVVIFVMLPLVLFRRVGREKWEHGLFVLNKMWHLKVKDGGNPVHEYALRESLRFSSAISVLLAVVFVAICSVMAICALVEGKTKSPRLLPHLDNKTSFFDLFTAVPVIVTAFTFHFNVHPISFELSKPSDMVSAVKISLLLCAAIYFSIGIFGYLLFGESIMADILINFDQSSDTAIAALLNDIVRLSYAFHLMLVFPLLNFSLRANIDELLFPKKLLLAKDSIRFVSLTLVLLVFAYLAAIAIPNIWYFFQFMGSTSAVCLAFIFPGAIVLRDVHSISTTQDKIMAAVMIILAVATSTIALSTNIFSLVRNK</sequence>
<feature type="domain" description="Amino acid transporter transmembrane" evidence="8">
    <location>
        <begin position="214"/>
        <end position="451"/>
    </location>
</feature>
<feature type="transmembrane region" description="Helical" evidence="7">
    <location>
        <begin position="378"/>
        <end position="399"/>
    </location>
</feature>
<feature type="transmembrane region" description="Helical" evidence="7">
    <location>
        <begin position="253"/>
        <end position="271"/>
    </location>
</feature>
<feature type="transmembrane region" description="Helical" evidence="7">
    <location>
        <begin position="292"/>
        <end position="312"/>
    </location>
</feature>
<feature type="transmembrane region" description="Helical" evidence="7">
    <location>
        <begin position="332"/>
        <end position="357"/>
    </location>
</feature>
<evidence type="ECO:0000313" key="10">
    <source>
        <dbReference type="Proteomes" id="UP000657918"/>
    </source>
</evidence>
<keyword evidence="5 7" id="KW-1133">Transmembrane helix</keyword>
<dbReference type="GO" id="GO:0015179">
    <property type="term" value="F:L-amino acid transmembrane transporter activity"/>
    <property type="evidence" value="ECO:0007669"/>
    <property type="project" value="TreeGrafter"/>
</dbReference>
<evidence type="ECO:0000256" key="4">
    <source>
        <dbReference type="ARBA" id="ARBA00022970"/>
    </source>
</evidence>
<keyword evidence="4" id="KW-0029">Amino-acid transport</keyword>
<evidence type="ECO:0000256" key="2">
    <source>
        <dbReference type="ARBA" id="ARBA00022448"/>
    </source>
</evidence>
<feature type="transmembrane region" description="Helical" evidence="7">
    <location>
        <begin position="99"/>
        <end position="119"/>
    </location>
</feature>
<name>A0A835MXE8_9ROSI</name>
<dbReference type="Proteomes" id="UP000657918">
    <property type="component" value="Chromosome 8"/>
</dbReference>
<dbReference type="PANTHER" id="PTHR22950">
    <property type="entry name" value="AMINO ACID TRANSPORTER"/>
    <property type="match status" value="1"/>
</dbReference>
<feature type="transmembrane region" description="Helical" evidence="7">
    <location>
        <begin position="405"/>
        <end position="428"/>
    </location>
</feature>
<evidence type="ECO:0000256" key="5">
    <source>
        <dbReference type="ARBA" id="ARBA00022989"/>
    </source>
</evidence>
<keyword evidence="10" id="KW-1185">Reference proteome</keyword>
<evidence type="ECO:0000256" key="3">
    <source>
        <dbReference type="ARBA" id="ARBA00022692"/>
    </source>
</evidence>